<sequence length="326" mass="34156">MDQAVTSADLSTETSTATPYLFTDWQPWYQGICRAVGTADLAFDTALPVARKQNVNVVRIDLQNANVSFCTTPAGGKYQTLGDTVTGFLSANPTVMVAINANFSWYDTDVAGGNFSLMGLAISHGNVVCDPRVPAPQPTPQQTADVPNQNYAGAMAMLISQGNEVTFQLVTEADPHWPSGTYTAIAGSPNPGAGWPPQLYQPGQPLLLVDNGVNMATPSASPSERVAGRTAVGVSADGQYLYLVTLDGCENAAWPNGGAFYDIAQWLIIAGAAKALNLDGGGSTAMACRDGNNNPILMNVPYGAESFPGVQRAVGNFFGVITQPLS</sequence>
<dbReference type="InterPro" id="IPR018711">
    <property type="entry name" value="NAGPA"/>
</dbReference>
<evidence type="ECO:0000313" key="2">
    <source>
        <dbReference type="EMBL" id="AOP48628.1"/>
    </source>
</evidence>
<dbReference type="KEGG" id="slc:SL103_22450"/>
<dbReference type="Pfam" id="PF09992">
    <property type="entry name" value="NAGPA"/>
    <property type="match status" value="1"/>
</dbReference>
<gene>
    <name evidence="2" type="ORF">SL103_22450</name>
</gene>
<proteinExistence type="predicted"/>
<evidence type="ECO:0000259" key="1">
    <source>
        <dbReference type="Pfam" id="PF09992"/>
    </source>
</evidence>
<reference evidence="2 3" key="1">
    <citation type="submission" date="2016-09" db="EMBL/GenBank/DDBJ databases">
        <title>Complete genome sequencing of Streptomyces lydicus 103 and metabolic pathways analysis of antibiotic biosynthesis.</title>
        <authorList>
            <person name="Jia N."/>
            <person name="Ding M.-Z."/>
            <person name="Gao F."/>
            <person name="Yuan Y.-J."/>
        </authorList>
    </citation>
    <scope>NUCLEOTIDE SEQUENCE [LARGE SCALE GENOMIC DNA]</scope>
    <source>
        <strain evidence="2 3">103</strain>
    </source>
</reference>
<name>A0A1D7VQ47_9ACTN</name>
<dbReference type="PANTHER" id="PTHR40446">
    <property type="entry name" value="N-ACETYLGLUCOSAMINE-1-PHOSPHODIESTER ALPHA-N-ACETYLGLUCOSAMINIDASE"/>
    <property type="match status" value="1"/>
</dbReference>
<dbReference type="RefSeq" id="WP_069570750.1">
    <property type="nucleotide sequence ID" value="NZ_CP017157.1"/>
</dbReference>
<dbReference type="EMBL" id="CP017157">
    <property type="protein sequence ID" value="AOP48628.1"/>
    <property type="molecule type" value="Genomic_DNA"/>
</dbReference>
<dbReference type="PANTHER" id="PTHR40446:SF2">
    <property type="entry name" value="N-ACETYLGLUCOSAMINE-1-PHOSPHODIESTER ALPHA-N-ACETYLGLUCOSAMINIDASE"/>
    <property type="match status" value="1"/>
</dbReference>
<feature type="domain" description="Phosphodiester glycosidase" evidence="1">
    <location>
        <begin position="203"/>
        <end position="320"/>
    </location>
</feature>
<keyword evidence="3" id="KW-1185">Reference proteome</keyword>
<dbReference type="AlphaFoldDB" id="A0A1D7VQ47"/>
<protein>
    <recommendedName>
        <fullName evidence="1">Phosphodiester glycosidase domain-containing protein</fullName>
    </recommendedName>
</protein>
<evidence type="ECO:0000313" key="3">
    <source>
        <dbReference type="Proteomes" id="UP000094094"/>
    </source>
</evidence>
<organism evidence="2 3">
    <name type="scientific">Streptomyces lydicus</name>
    <dbReference type="NCBI Taxonomy" id="47763"/>
    <lineage>
        <taxon>Bacteria</taxon>
        <taxon>Bacillati</taxon>
        <taxon>Actinomycetota</taxon>
        <taxon>Actinomycetes</taxon>
        <taxon>Kitasatosporales</taxon>
        <taxon>Streptomycetaceae</taxon>
        <taxon>Streptomyces</taxon>
    </lineage>
</organism>
<dbReference type="Proteomes" id="UP000094094">
    <property type="component" value="Chromosome"/>
</dbReference>
<accession>A0A1D7VQ47</accession>
<dbReference type="OrthoDB" id="9809781at2"/>